<dbReference type="Gene3D" id="4.10.87.10">
    <property type="entry name" value="mRNA Capping Enzyme, domain 3"/>
    <property type="match status" value="1"/>
</dbReference>
<gene>
    <name evidence="13" type="ORF">MEDL_26786</name>
</gene>
<evidence type="ECO:0000256" key="3">
    <source>
        <dbReference type="ARBA" id="ARBA00022664"/>
    </source>
</evidence>
<dbReference type="Pfam" id="PF03919">
    <property type="entry name" value="mRNA_cap_C"/>
    <property type="match status" value="1"/>
</dbReference>
<keyword evidence="6" id="KW-0547">Nucleotide-binding</keyword>
<evidence type="ECO:0000256" key="7">
    <source>
        <dbReference type="ARBA" id="ARBA00023042"/>
    </source>
</evidence>
<dbReference type="InterPro" id="IPR051029">
    <property type="entry name" value="mRNA_Capping_Enz/RNA_Phosphat"/>
</dbReference>
<keyword evidence="7" id="KW-0506">mRNA capping</keyword>
<dbReference type="CDD" id="cd07895">
    <property type="entry name" value="Adenylation_mRNA_capping"/>
    <property type="match status" value="1"/>
</dbReference>
<dbReference type="GO" id="GO:0006370">
    <property type="term" value="P:7-methylguanosine mRNA capping"/>
    <property type="evidence" value="ECO:0007669"/>
    <property type="project" value="UniProtKB-KW"/>
</dbReference>
<evidence type="ECO:0000256" key="1">
    <source>
        <dbReference type="ARBA" id="ARBA00004123"/>
    </source>
</evidence>
<dbReference type="GO" id="GO:0004484">
    <property type="term" value="F:mRNA guanylyltransferase activity"/>
    <property type="evidence" value="ECO:0007669"/>
    <property type="project" value="UniProtKB-EC"/>
</dbReference>
<dbReference type="Gene3D" id="2.40.50.140">
    <property type="entry name" value="Nucleic acid-binding proteins"/>
    <property type="match status" value="1"/>
</dbReference>
<dbReference type="PANTHER" id="PTHR10367">
    <property type="entry name" value="MRNA-CAPPING ENZYME"/>
    <property type="match status" value="1"/>
</dbReference>
<comment type="caution">
    <text evidence="13">The sequence shown here is derived from an EMBL/GenBank/DDBJ whole genome shotgun (WGS) entry which is preliminary data.</text>
</comment>
<dbReference type="OrthoDB" id="200924at2759"/>
<dbReference type="Proteomes" id="UP000683360">
    <property type="component" value="Unassembled WGS sequence"/>
</dbReference>
<reference evidence="13" key="1">
    <citation type="submission" date="2021-03" db="EMBL/GenBank/DDBJ databases">
        <authorList>
            <person name="Bekaert M."/>
        </authorList>
    </citation>
    <scope>NUCLEOTIDE SEQUENCE</scope>
</reference>
<accession>A0A8S3RVL3</accession>
<dbReference type="EMBL" id="CAJPWZ010001317">
    <property type="protein sequence ID" value="CAG2212837.1"/>
    <property type="molecule type" value="Genomic_DNA"/>
</dbReference>
<feature type="domain" description="mRNA capping enzyme C-terminal" evidence="12">
    <location>
        <begin position="282"/>
        <end position="375"/>
    </location>
</feature>
<dbReference type="PANTHER" id="PTHR10367:SF17">
    <property type="entry name" value="MRNA-CAPPING ENZYME"/>
    <property type="match status" value="1"/>
</dbReference>
<keyword evidence="13" id="KW-0378">Hydrolase</keyword>
<proteinExistence type="predicted"/>
<comment type="subcellular location">
    <subcellularLocation>
        <location evidence="1">Nucleus</location>
    </subcellularLocation>
</comment>
<comment type="catalytic activity">
    <reaction evidence="10">
        <text>a 5'-end diphospho-ribonucleoside in mRNA + GTP + H(+) = a 5'-end (5'-triphosphoguanosine)-ribonucleoside in mRNA + diphosphate</text>
        <dbReference type="Rhea" id="RHEA:67012"/>
        <dbReference type="Rhea" id="RHEA-COMP:17165"/>
        <dbReference type="Rhea" id="RHEA-COMP:17166"/>
        <dbReference type="ChEBI" id="CHEBI:15378"/>
        <dbReference type="ChEBI" id="CHEBI:33019"/>
        <dbReference type="ChEBI" id="CHEBI:37565"/>
        <dbReference type="ChEBI" id="CHEBI:167616"/>
        <dbReference type="ChEBI" id="CHEBI:167617"/>
        <dbReference type="EC" id="2.7.7.50"/>
    </reaction>
    <physiologicalReaction direction="left-to-right" evidence="10">
        <dbReference type="Rhea" id="RHEA:67013"/>
    </physiologicalReaction>
</comment>
<keyword evidence="4 13" id="KW-0808">Transferase</keyword>
<dbReference type="InterPro" id="IPR013846">
    <property type="entry name" value="mRNA_cap_enzyme_C"/>
</dbReference>
<dbReference type="FunFam" id="2.40.50.140:FF:000291">
    <property type="entry name" value="mRNA-capping enzyme"/>
    <property type="match status" value="1"/>
</dbReference>
<evidence type="ECO:0000256" key="5">
    <source>
        <dbReference type="ARBA" id="ARBA00022695"/>
    </source>
</evidence>
<feature type="domain" description="mRNA capping enzyme adenylation" evidence="11">
    <location>
        <begin position="127"/>
        <end position="277"/>
    </location>
</feature>
<evidence type="ECO:0000313" key="13">
    <source>
        <dbReference type="EMBL" id="CAG2212837.1"/>
    </source>
</evidence>
<evidence type="ECO:0000259" key="12">
    <source>
        <dbReference type="Pfam" id="PF03919"/>
    </source>
</evidence>
<evidence type="ECO:0000313" key="14">
    <source>
        <dbReference type="Proteomes" id="UP000683360"/>
    </source>
</evidence>
<organism evidence="13 14">
    <name type="scientific">Mytilus edulis</name>
    <name type="common">Blue mussel</name>
    <dbReference type="NCBI Taxonomy" id="6550"/>
    <lineage>
        <taxon>Eukaryota</taxon>
        <taxon>Metazoa</taxon>
        <taxon>Spiralia</taxon>
        <taxon>Lophotrochozoa</taxon>
        <taxon>Mollusca</taxon>
        <taxon>Bivalvia</taxon>
        <taxon>Autobranchia</taxon>
        <taxon>Pteriomorphia</taxon>
        <taxon>Mytilida</taxon>
        <taxon>Mytiloidea</taxon>
        <taxon>Mytilidae</taxon>
        <taxon>Mytilinae</taxon>
        <taxon>Mytilus</taxon>
    </lineage>
</organism>
<dbReference type="GO" id="GO:0005525">
    <property type="term" value="F:GTP binding"/>
    <property type="evidence" value="ECO:0007669"/>
    <property type="project" value="UniProtKB-KW"/>
</dbReference>
<dbReference type="FunFam" id="4.10.87.10:FF:000001">
    <property type="entry name" value="mRNA-capping enzyme"/>
    <property type="match status" value="1"/>
</dbReference>
<dbReference type="EC" id="2.7.7.50" evidence="2"/>
<dbReference type="GO" id="GO:0005524">
    <property type="term" value="F:ATP binding"/>
    <property type="evidence" value="ECO:0007669"/>
    <property type="project" value="InterPro"/>
</dbReference>
<name>A0A8S3RVL3_MYTED</name>
<evidence type="ECO:0000256" key="8">
    <source>
        <dbReference type="ARBA" id="ARBA00023134"/>
    </source>
</evidence>
<dbReference type="Gene3D" id="3.30.470.30">
    <property type="entry name" value="DNA ligase/mRNA capping enzyme"/>
    <property type="match status" value="1"/>
</dbReference>
<dbReference type="InterPro" id="IPR012340">
    <property type="entry name" value="NA-bd_OB-fold"/>
</dbReference>
<evidence type="ECO:0000256" key="10">
    <source>
        <dbReference type="ARBA" id="ARBA00044624"/>
    </source>
</evidence>
<keyword evidence="5 13" id="KW-0548">Nucleotidyltransferase</keyword>
<evidence type="ECO:0000256" key="4">
    <source>
        <dbReference type="ARBA" id="ARBA00022679"/>
    </source>
</evidence>
<dbReference type="Pfam" id="PF01331">
    <property type="entry name" value="mRNA_cap_enzyme"/>
    <property type="match status" value="1"/>
</dbReference>
<evidence type="ECO:0000259" key="11">
    <source>
        <dbReference type="Pfam" id="PF01331"/>
    </source>
</evidence>
<keyword evidence="9" id="KW-0539">Nucleus</keyword>
<keyword evidence="14" id="KW-1185">Reference proteome</keyword>
<keyword evidence="8" id="KW-0342">GTP-binding</keyword>
<dbReference type="GO" id="GO:0005634">
    <property type="term" value="C:nucleus"/>
    <property type="evidence" value="ECO:0007669"/>
    <property type="project" value="UniProtKB-SubCell"/>
</dbReference>
<dbReference type="InterPro" id="IPR001339">
    <property type="entry name" value="mRNA_cap_enzyme_adenylation"/>
</dbReference>
<keyword evidence="3" id="KW-0507">mRNA processing</keyword>
<evidence type="ECO:0000256" key="2">
    <source>
        <dbReference type="ARBA" id="ARBA00012475"/>
    </source>
</evidence>
<evidence type="ECO:0000256" key="9">
    <source>
        <dbReference type="ARBA" id="ARBA00023242"/>
    </source>
</evidence>
<dbReference type="SUPFAM" id="SSF56091">
    <property type="entry name" value="DNA ligase/mRNA capping enzyme, catalytic domain"/>
    <property type="match status" value="1"/>
</dbReference>
<evidence type="ECO:0000256" key="6">
    <source>
        <dbReference type="ARBA" id="ARBA00022741"/>
    </source>
</evidence>
<dbReference type="SUPFAM" id="SSF50249">
    <property type="entry name" value="Nucleic acid-binding proteins"/>
    <property type="match status" value="1"/>
</dbReference>
<dbReference type="AlphaFoldDB" id="A0A8S3RVL3"/>
<dbReference type="GO" id="GO:0016787">
    <property type="term" value="F:hydrolase activity"/>
    <property type="evidence" value="ECO:0007669"/>
    <property type="project" value="UniProtKB-KW"/>
</dbReference>
<protein>
    <recommendedName>
        <fullName evidence="2">mRNA guanylyltransferase</fullName>
        <ecNumber evidence="2">2.7.7.50</ecNumber>
    </recommendedName>
</protein>
<sequence length="404" mass="46854">MFLIYTSLYRKDLSRTLKDTLVDGVCIIDRHTVFHVLNLHFPYRKDLSRTLKDTLVDGVCITDRHTVFHVPNLHFPYRKDLSRTLKDTLVDGVCITDRHTVFHVPNLHFPYRKDLSRTLKDTLVHGVCITDRHTVFHVLNLHFPYRKDLSRTLKDTLVDGEMILDKVDGIDVPRYLIYDIIYFMGQEVGKTDFRTRLVCIEKELIGPRHAKMKTGEIDKAKEPFSVRLKPFWDVSVCRKVLDGSFASQVSHEVDGLVFQPVPDPYCPGRCMEVLKWKPPELNSIDFKLKIAKENKPGMLPETKGYLYVLGQDNPLAEMKYTKDLKEMDGKIIECSFDGQHWKFMRQRTDKSFPNSIKTAQGVWGSIQSPVTKDILFQVVEVERFVPPQKQPSDLMPPPAKLPRR</sequence>